<dbReference type="PANTHER" id="PTHR43162:SF1">
    <property type="entry name" value="PRESTALK A DIFFERENTIATION PROTEIN A"/>
    <property type="match status" value="1"/>
</dbReference>
<gene>
    <name evidence="2" type="ORF">ACFPCY_25520</name>
</gene>
<dbReference type="SUPFAM" id="SSF51735">
    <property type="entry name" value="NAD(P)-binding Rossmann-fold domains"/>
    <property type="match status" value="1"/>
</dbReference>
<dbReference type="InterPro" id="IPR016040">
    <property type="entry name" value="NAD(P)-bd_dom"/>
</dbReference>
<dbReference type="PANTHER" id="PTHR43162">
    <property type="match status" value="1"/>
</dbReference>
<dbReference type="InterPro" id="IPR036291">
    <property type="entry name" value="NAD(P)-bd_dom_sf"/>
</dbReference>
<proteinExistence type="predicted"/>
<dbReference type="RefSeq" id="WP_378259243.1">
    <property type="nucleotide sequence ID" value="NZ_JBHSIT010000007.1"/>
</dbReference>
<sequence length="279" mass="28991">MIVVTGATGNVGRTLVRLLAEEGHQVTAVSRRITDADVPSGVRAVAADLADSPALPAFPAAMDAVFLMIGGDLMMSGDPARVVAPFARAGRIVLLSSQGVATRPDSPSHGRAFAAYEQAVMDSGTAWTILRPGGFASNSYAWVPSVRAARTVAAPFGDVPLPVIDPDDIAAVAAVALTRPGHEKAVYELTGPAATTPRERAGAIAEAIGEPLTFVDQTRDEARAQMLAFMPAPVADTTLDILGAPTVRERTATTDVETLLGRPATPFTAWAARNAPAFR</sequence>
<evidence type="ECO:0000313" key="2">
    <source>
        <dbReference type="EMBL" id="MFC4910699.1"/>
    </source>
</evidence>
<accession>A0ABV9U4C1</accession>
<dbReference type="Gene3D" id="3.40.50.720">
    <property type="entry name" value="NAD(P)-binding Rossmann-like Domain"/>
    <property type="match status" value="1"/>
</dbReference>
<dbReference type="InterPro" id="IPR051604">
    <property type="entry name" value="Ergot_Alk_Oxidoreductase"/>
</dbReference>
<dbReference type="Proteomes" id="UP001595872">
    <property type="component" value="Unassembled WGS sequence"/>
</dbReference>
<dbReference type="EMBL" id="JBHSIT010000007">
    <property type="protein sequence ID" value="MFC4910699.1"/>
    <property type="molecule type" value="Genomic_DNA"/>
</dbReference>
<organism evidence="2 3">
    <name type="scientific">Actinomadura gamaensis</name>
    <dbReference type="NCBI Taxonomy" id="1763541"/>
    <lineage>
        <taxon>Bacteria</taxon>
        <taxon>Bacillati</taxon>
        <taxon>Actinomycetota</taxon>
        <taxon>Actinomycetes</taxon>
        <taxon>Streptosporangiales</taxon>
        <taxon>Thermomonosporaceae</taxon>
        <taxon>Actinomadura</taxon>
    </lineage>
</organism>
<comment type="caution">
    <text evidence="2">The sequence shown here is derived from an EMBL/GenBank/DDBJ whole genome shotgun (WGS) entry which is preliminary data.</text>
</comment>
<reference evidence="3" key="1">
    <citation type="journal article" date="2019" name="Int. J. Syst. Evol. Microbiol.">
        <title>The Global Catalogue of Microorganisms (GCM) 10K type strain sequencing project: providing services to taxonomists for standard genome sequencing and annotation.</title>
        <authorList>
            <consortium name="The Broad Institute Genomics Platform"/>
            <consortium name="The Broad Institute Genome Sequencing Center for Infectious Disease"/>
            <person name="Wu L."/>
            <person name="Ma J."/>
        </authorList>
    </citation>
    <scope>NUCLEOTIDE SEQUENCE [LARGE SCALE GENOMIC DNA]</scope>
    <source>
        <strain evidence="3">KLKA75</strain>
    </source>
</reference>
<keyword evidence="3" id="KW-1185">Reference proteome</keyword>
<evidence type="ECO:0000313" key="3">
    <source>
        <dbReference type="Proteomes" id="UP001595872"/>
    </source>
</evidence>
<evidence type="ECO:0000259" key="1">
    <source>
        <dbReference type="Pfam" id="PF13460"/>
    </source>
</evidence>
<feature type="domain" description="NAD(P)-binding" evidence="1">
    <location>
        <begin position="6"/>
        <end position="180"/>
    </location>
</feature>
<name>A0ABV9U4C1_9ACTN</name>
<dbReference type="Pfam" id="PF13460">
    <property type="entry name" value="NAD_binding_10"/>
    <property type="match status" value="1"/>
</dbReference>
<protein>
    <submittedName>
        <fullName evidence="2">SDR family oxidoreductase</fullName>
    </submittedName>
</protein>